<dbReference type="RefSeq" id="XP_059603840.1">
    <property type="nucleotide sequence ID" value="XM_059748740.1"/>
</dbReference>
<evidence type="ECO:0000256" key="1">
    <source>
        <dbReference type="SAM" id="MobiDB-lite"/>
    </source>
</evidence>
<reference evidence="2" key="1">
    <citation type="submission" date="2025-02" db="EMBL/GenBank/DDBJ databases">
        <authorList>
            <consortium name="NCBI Genome Project"/>
        </authorList>
    </citation>
    <scope>NUCLEOTIDE SEQUENCE</scope>
</reference>
<dbReference type="KEGG" id="ang:An07g10140"/>
<dbReference type="VEuPathDB" id="FungiDB:An07g10140"/>
<reference evidence="2" key="2">
    <citation type="submission" date="2025-08" db="UniProtKB">
        <authorList>
            <consortium name="RefSeq"/>
        </authorList>
    </citation>
    <scope>IDENTIFICATION</scope>
</reference>
<dbReference type="GeneID" id="84591542"/>
<protein>
    <submittedName>
        <fullName evidence="2">Uncharacterized protein</fullName>
    </submittedName>
</protein>
<sequence length="147" mass="16308">MSGRFANHPIHMGEGERARLIVIVPSSHHIVELQHSVVWYKLLSYLSLFLSVGPSGLSVGKVNLFGWFFSPSWFTSAMGWVGRLNVSLGLEGTRMMEGKRLMRERIESGSNRILPNTHEGPNGHSRSTLTTGSCDMDGLTIIARRLS</sequence>
<evidence type="ECO:0000313" key="2">
    <source>
        <dbReference type="RefSeq" id="XP_059603840.1"/>
    </source>
</evidence>
<proteinExistence type="predicted"/>
<feature type="region of interest" description="Disordered" evidence="1">
    <location>
        <begin position="110"/>
        <end position="132"/>
    </location>
</feature>
<dbReference type="AlphaFoldDB" id="A0AAJ8BX31"/>
<organism evidence="2">
    <name type="scientific">Aspergillus niger</name>
    <dbReference type="NCBI Taxonomy" id="5061"/>
    <lineage>
        <taxon>Eukaryota</taxon>
        <taxon>Fungi</taxon>
        <taxon>Dikarya</taxon>
        <taxon>Ascomycota</taxon>
        <taxon>Pezizomycotina</taxon>
        <taxon>Eurotiomycetes</taxon>
        <taxon>Eurotiomycetidae</taxon>
        <taxon>Eurotiales</taxon>
        <taxon>Aspergillaceae</taxon>
        <taxon>Aspergillus</taxon>
        <taxon>Aspergillus subgen. Circumdati</taxon>
    </lineage>
</organism>
<name>A0AAJ8BX31_ASPNG</name>
<accession>A0AAJ8BX31</accession>
<gene>
    <name evidence="2" type="ORF">An07g10140</name>
</gene>